<dbReference type="Gene3D" id="6.10.250.1290">
    <property type="match status" value="1"/>
</dbReference>
<accession>A0A915MPI7</accession>
<proteinExistence type="predicted"/>
<protein>
    <submittedName>
        <fullName evidence="3">FHA domain-containing protein</fullName>
    </submittedName>
</protein>
<sequence>MSPEKDKYKLPEWIGCPPKGTHLDVTKGPKLIQVCEHASCSRVHALLLFHKLIKRVAIVDLESNPDQCFHFGASTRRYFLREKLINRDADNGEDDVEIETGFSANQSELDTVTESNTAQNRRIPLIPQTTDDARRKLRPRPRLQFNEEEEIINPEDVDPLVGRFRNMVRTAVIPTSGRKREAVDDENELFDFYLPNQQTKKTRKIASPATTTKSGDKMFSIGSLSLNAAPDLDLYSPILPPSKNSSAGNTPAAKGKYGPLMPSKDASKLLGFATPDSEVCQKKKYAKEAWPLETRPRSHSGVI</sequence>
<evidence type="ECO:0000313" key="3">
    <source>
        <dbReference type="WBParaSite" id="scaffold4431_cov271.g8115"/>
    </source>
</evidence>
<feature type="region of interest" description="Disordered" evidence="1">
    <location>
        <begin position="240"/>
        <end position="260"/>
    </location>
</feature>
<dbReference type="Proteomes" id="UP000887561">
    <property type="component" value="Unplaced"/>
</dbReference>
<evidence type="ECO:0000313" key="2">
    <source>
        <dbReference type="Proteomes" id="UP000887561"/>
    </source>
</evidence>
<dbReference type="PANTHER" id="PTHR23308">
    <property type="entry name" value="NUCLEAR INHIBITOR OF PROTEIN PHOSPHATASE-1"/>
    <property type="match status" value="1"/>
</dbReference>
<organism evidence="2 3">
    <name type="scientific">Meloidogyne javanica</name>
    <name type="common">Root-knot nematode worm</name>
    <dbReference type="NCBI Taxonomy" id="6303"/>
    <lineage>
        <taxon>Eukaryota</taxon>
        <taxon>Metazoa</taxon>
        <taxon>Ecdysozoa</taxon>
        <taxon>Nematoda</taxon>
        <taxon>Chromadorea</taxon>
        <taxon>Rhabditida</taxon>
        <taxon>Tylenchina</taxon>
        <taxon>Tylenchomorpha</taxon>
        <taxon>Tylenchoidea</taxon>
        <taxon>Meloidogynidae</taxon>
        <taxon>Meloidogyninae</taxon>
        <taxon>Meloidogyne</taxon>
        <taxon>Meloidogyne incognita group</taxon>
    </lineage>
</organism>
<dbReference type="WBParaSite" id="scaffold4431_cov271.g8115">
    <property type="protein sequence ID" value="scaffold4431_cov271.g8115"/>
    <property type="gene ID" value="scaffold4431_cov271.g8115"/>
</dbReference>
<dbReference type="InterPro" id="IPR050923">
    <property type="entry name" value="Cell_Proc_Reg/RNA_Proc"/>
</dbReference>
<evidence type="ECO:0000256" key="1">
    <source>
        <dbReference type="SAM" id="MobiDB-lite"/>
    </source>
</evidence>
<reference evidence="3" key="1">
    <citation type="submission" date="2022-11" db="UniProtKB">
        <authorList>
            <consortium name="WormBaseParasite"/>
        </authorList>
    </citation>
    <scope>IDENTIFICATION</scope>
</reference>
<keyword evidence="2" id="KW-1185">Reference proteome</keyword>
<dbReference type="AlphaFoldDB" id="A0A915MPI7"/>
<name>A0A915MPI7_MELJA</name>